<protein>
    <recommendedName>
        <fullName evidence="10">Glycosyltransferase family 92 protein</fullName>
    </recommendedName>
</protein>
<dbReference type="GO" id="GO:0016020">
    <property type="term" value="C:membrane"/>
    <property type="evidence" value="ECO:0007669"/>
    <property type="project" value="UniProtKB-SubCell"/>
</dbReference>
<dbReference type="PANTHER" id="PTHR21461">
    <property type="entry name" value="GLYCOSYLTRANSFERASE FAMILY 92 PROTEIN"/>
    <property type="match status" value="1"/>
</dbReference>
<comment type="caution">
    <text evidence="8">The sequence shown here is derived from an EMBL/GenBank/DDBJ whole genome shotgun (WGS) entry which is preliminary data.</text>
</comment>
<keyword evidence="3" id="KW-0328">Glycosyltransferase</keyword>
<comment type="subcellular location">
    <subcellularLocation>
        <location evidence="1">Membrane</location>
        <topology evidence="1">Single-pass membrane protein</topology>
    </subcellularLocation>
</comment>
<comment type="similarity">
    <text evidence="2">Belongs to the glycosyltransferase 92 family.</text>
</comment>
<evidence type="ECO:0000313" key="8">
    <source>
        <dbReference type="EMBL" id="KAG5189552.1"/>
    </source>
</evidence>
<evidence type="ECO:0000256" key="2">
    <source>
        <dbReference type="ARBA" id="ARBA00007647"/>
    </source>
</evidence>
<dbReference type="OrthoDB" id="46148at2759"/>
<evidence type="ECO:0000256" key="6">
    <source>
        <dbReference type="ARBA" id="ARBA00022989"/>
    </source>
</evidence>
<reference evidence="8" key="1">
    <citation type="submission" date="2021-02" db="EMBL/GenBank/DDBJ databases">
        <title>First Annotated Genome of the Yellow-green Alga Tribonema minus.</title>
        <authorList>
            <person name="Mahan K.M."/>
        </authorList>
    </citation>
    <scope>NUCLEOTIDE SEQUENCE</scope>
    <source>
        <strain evidence="8">UTEX B ZZ1240</strain>
    </source>
</reference>
<dbReference type="InterPro" id="IPR008166">
    <property type="entry name" value="Glyco_transf_92"/>
</dbReference>
<evidence type="ECO:0000256" key="4">
    <source>
        <dbReference type="ARBA" id="ARBA00022679"/>
    </source>
</evidence>
<keyword evidence="9" id="KW-1185">Reference proteome</keyword>
<proteinExistence type="inferred from homology"/>
<evidence type="ECO:0000256" key="7">
    <source>
        <dbReference type="ARBA" id="ARBA00023136"/>
    </source>
</evidence>
<keyword evidence="4" id="KW-0808">Transferase</keyword>
<keyword evidence="7" id="KW-0472">Membrane</keyword>
<dbReference type="GO" id="GO:0016757">
    <property type="term" value="F:glycosyltransferase activity"/>
    <property type="evidence" value="ECO:0007669"/>
    <property type="project" value="UniProtKB-KW"/>
</dbReference>
<organism evidence="8 9">
    <name type="scientific">Tribonema minus</name>
    <dbReference type="NCBI Taxonomy" id="303371"/>
    <lineage>
        <taxon>Eukaryota</taxon>
        <taxon>Sar</taxon>
        <taxon>Stramenopiles</taxon>
        <taxon>Ochrophyta</taxon>
        <taxon>PX clade</taxon>
        <taxon>Xanthophyceae</taxon>
        <taxon>Tribonematales</taxon>
        <taxon>Tribonemataceae</taxon>
        <taxon>Tribonema</taxon>
    </lineage>
</organism>
<keyword evidence="5" id="KW-0812">Transmembrane</keyword>
<dbReference type="EMBL" id="JAFCMP010000048">
    <property type="protein sequence ID" value="KAG5189552.1"/>
    <property type="molecule type" value="Genomic_DNA"/>
</dbReference>
<evidence type="ECO:0000256" key="3">
    <source>
        <dbReference type="ARBA" id="ARBA00022676"/>
    </source>
</evidence>
<dbReference type="GO" id="GO:0005737">
    <property type="term" value="C:cytoplasm"/>
    <property type="evidence" value="ECO:0007669"/>
    <property type="project" value="TreeGrafter"/>
</dbReference>
<gene>
    <name evidence="8" type="ORF">JKP88DRAFT_353045</name>
</gene>
<sequence length="303" mass="34305">MCFSTLGNVQLVDRQLPEQQQREHGLLQTEQRQQPVEQDTQALAMCAVFKDQNPDIRTWVEYHYRMGFDAFYILDDGSKEPATAELADYIAAGVVHYDLVSRRKLPHPMQKHAYGKCLAEWGSRHTWMAFLDVDEFIVVNDPRNVTLLQLLTTYQQFGGVGLNWIMFGSSGHTERPPDGVSQYTACTPPSFFHNKHIKSVVNIKHTSGRGTSPHHFSYANGYWAVNTDGQKIDGPFNEPPTYGRAHINHYFTKSLAEFQEKIERGAGNGSHKTMQLFHDVNEAATETCPSLQWPPPRSLPAAT</sequence>
<evidence type="ECO:0000313" key="9">
    <source>
        <dbReference type="Proteomes" id="UP000664859"/>
    </source>
</evidence>
<keyword evidence="6" id="KW-1133">Transmembrane helix</keyword>
<dbReference type="Proteomes" id="UP000664859">
    <property type="component" value="Unassembled WGS sequence"/>
</dbReference>
<dbReference type="Pfam" id="PF01697">
    <property type="entry name" value="Glyco_transf_92"/>
    <property type="match status" value="1"/>
</dbReference>
<evidence type="ECO:0000256" key="5">
    <source>
        <dbReference type="ARBA" id="ARBA00022692"/>
    </source>
</evidence>
<accession>A0A836CKH1</accession>
<evidence type="ECO:0008006" key="10">
    <source>
        <dbReference type="Google" id="ProtNLM"/>
    </source>
</evidence>
<dbReference type="AlphaFoldDB" id="A0A836CKH1"/>
<dbReference type="PANTHER" id="PTHR21461:SF69">
    <property type="entry name" value="GLYCOSYLTRANSFERASE FAMILY 92 PROTEIN"/>
    <property type="match status" value="1"/>
</dbReference>
<name>A0A836CKH1_9STRA</name>
<evidence type="ECO:0000256" key="1">
    <source>
        <dbReference type="ARBA" id="ARBA00004167"/>
    </source>
</evidence>